<evidence type="ECO:0000256" key="5">
    <source>
        <dbReference type="ARBA" id="ARBA00023157"/>
    </source>
</evidence>
<dbReference type="GO" id="GO:0005886">
    <property type="term" value="C:plasma membrane"/>
    <property type="evidence" value="ECO:0007669"/>
    <property type="project" value="TreeGrafter"/>
</dbReference>
<dbReference type="FunFam" id="3.10.250.10:FF:000006">
    <property type="entry name" value="neurotrypsin isoform X2"/>
    <property type="match status" value="1"/>
</dbReference>
<dbReference type="PANTHER" id="PTHR48071">
    <property type="entry name" value="SRCR DOMAIN-CONTAINING PROTEIN"/>
    <property type="match status" value="1"/>
</dbReference>
<comment type="subcellular location">
    <subcellularLocation>
        <location evidence="1">Secreted</location>
    </subcellularLocation>
</comment>
<dbReference type="Pfam" id="PF00530">
    <property type="entry name" value="SRCR"/>
    <property type="match status" value="1"/>
</dbReference>
<keyword evidence="2" id="KW-0964">Secreted</keyword>
<dbReference type="InParanoid" id="A0A3Q1GWX9"/>
<name>A0A3Q1GWX9_9TELE</name>
<accession>A0A3Q1GWX9</accession>
<keyword evidence="11" id="KW-1185">Reference proteome</keyword>
<dbReference type="SUPFAM" id="SSF56487">
    <property type="entry name" value="SRCR-like"/>
    <property type="match status" value="1"/>
</dbReference>
<feature type="region of interest" description="Disordered" evidence="8">
    <location>
        <begin position="1"/>
        <end position="21"/>
    </location>
</feature>
<reference evidence="10" key="1">
    <citation type="submission" date="2025-08" db="UniProtKB">
        <authorList>
            <consortium name="Ensembl"/>
        </authorList>
    </citation>
    <scope>IDENTIFICATION</scope>
</reference>
<keyword evidence="3" id="KW-0732">Signal</keyword>
<dbReference type="STRING" id="80966.ENSAPOP00000034314"/>
<evidence type="ECO:0000256" key="2">
    <source>
        <dbReference type="ARBA" id="ARBA00022525"/>
    </source>
</evidence>
<keyword evidence="5 7" id="KW-1015">Disulfide bond</keyword>
<evidence type="ECO:0000256" key="3">
    <source>
        <dbReference type="ARBA" id="ARBA00022729"/>
    </source>
</evidence>
<evidence type="ECO:0000256" key="7">
    <source>
        <dbReference type="PROSITE-ProRule" id="PRU00196"/>
    </source>
</evidence>
<feature type="disulfide bond" evidence="7">
    <location>
        <begin position="90"/>
        <end position="100"/>
    </location>
</feature>
<dbReference type="Proteomes" id="UP000257200">
    <property type="component" value="Unplaced"/>
</dbReference>
<dbReference type="Gene3D" id="3.10.250.10">
    <property type="entry name" value="SRCR-like domain"/>
    <property type="match status" value="1"/>
</dbReference>
<dbReference type="PANTHER" id="PTHR48071:SF15">
    <property type="entry name" value="SRCR DOMAIN-CONTAINING PROTEIN"/>
    <property type="match status" value="1"/>
</dbReference>
<keyword evidence="4" id="KW-0677">Repeat</keyword>
<organism evidence="10 11">
    <name type="scientific">Acanthochromis polyacanthus</name>
    <name type="common">spiny chromis</name>
    <dbReference type="NCBI Taxonomy" id="80966"/>
    <lineage>
        <taxon>Eukaryota</taxon>
        <taxon>Metazoa</taxon>
        <taxon>Chordata</taxon>
        <taxon>Craniata</taxon>
        <taxon>Vertebrata</taxon>
        <taxon>Euteleostomi</taxon>
        <taxon>Actinopterygii</taxon>
        <taxon>Neopterygii</taxon>
        <taxon>Teleostei</taxon>
        <taxon>Neoteleostei</taxon>
        <taxon>Acanthomorphata</taxon>
        <taxon>Ovalentaria</taxon>
        <taxon>Pomacentridae</taxon>
        <taxon>Acanthochromis</taxon>
    </lineage>
</organism>
<reference evidence="10" key="2">
    <citation type="submission" date="2025-09" db="UniProtKB">
        <authorList>
            <consortium name="Ensembl"/>
        </authorList>
    </citation>
    <scope>IDENTIFICATION</scope>
</reference>
<dbReference type="GO" id="GO:0004252">
    <property type="term" value="F:serine-type endopeptidase activity"/>
    <property type="evidence" value="ECO:0007669"/>
    <property type="project" value="TreeGrafter"/>
</dbReference>
<evidence type="ECO:0000259" key="9">
    <source>
        <dbReference type="PROSITE" id="PS50287"/>
    </source>
</evidence>
<dbReference type="PROSITE" id="PS50287">
    <property type="entry name" value="SRCR_2"/>
    <property type="match status" value="1"/>
</dbReference>
<sequence length="128" mass="13776">GSPPRRVSQTTPGPTSSNSTVRLIGSTSRCSGRVEIFRNGQWGTVCDDFWSLNNAQVVCQQVGCGRATRALRWAYFGPGSGPIWLDNVQCSGNELSITDCVHGGLGSHNCRHDEDAGVICQGKCIFLF</sequence>
<evidence type="ECO:0000256" key="1">
    <source>
        <dbReference type="ARBA" id="ARBA00004613"/>
    </source>
</evidence>
<dbReference type="AlphaFoldDB" id="A0A3Q1GWX9"/>
<evidence type="ECO:0000313" key="10">
    <source>
        <dbReference type="Ensembl" id="ENSAPOP00000034314.1"/>
    </source>
</evidence>
<feature type="domain" description="SRCR" evidence="9">
    <location>
        <begin position="21"/>
        <end position="121"/>
    </location>
</feature>
<dbReference type="Ensembl" id="ENSAPOT00000029989.1">
    <property type="protein sequence ID" value="ENSAPOP00000034314.1"/>
    <property type="gene ID" value="ENSAPOG00000023481.1"/>
</dbReference>
<feature type="compositionally biased region" description="Polar residues" evidence="8">
    <location>
        <begin position="7"/>
        <end position="21"/>
    </location>
</feature>
<dbReference type="GO" id="GO:0031638">
    <property type="term" value="P:zymogen activation"/>
    <property type="evidence" value="ECO:0007669"/>
    <property type="project" value="TreeGrafter"/>
</dbReference>
<proteinExistence type="predicted"/>
<feature type="disulfide bond" evidence="7">
    <location>
        <begin position="59"/>
        <end position="120"/>
    </location>
</feature>
<dbReference type="InterPro" id="IPR001190">
    <property type="entry name" value="SRCR"/>
</dbReference>
<dbReference type="SMART" id="SM00202">
    <property type="entry name" value="SR"/>
    <property type="match status" value="1"/>
</dbReference>
<dbReference type="GO" id="GO:0005615">
    <property type="term" value="C:extracellular space"/>
    <property type="evidence" value="ECO:0007669"/>
    <property type="project" value="TreeGrafter"/>
</dbReference>
<evidence type="ECO:0000256" key="8">
    <source>
        <dbReference type="SAM" id="MobiDB-lite"/>
    </source>
</evidence>
<protein>
    <recommendedName>
        <fullName evidence="9">SRCR domain-containing protein</fullName>
    </recommendedName>
</protein>
<feature type="disulfide bond" evidence="7">
    <location>
        <begin position="46"/>
        <end position="110"/>
    </location>
</feature>
<evidence type="ECO:0000313" key="11">
    <source>
        <dbReference type="Proteomes" id="UP000257200"/>
    </source>
</evidence>
<dbReference type="InterPro" id="IPR036772">
    <property type="entry name" value="SRCR-like_dom_sf"/>
</dbReference>
<dbReference type="GeneTree" id="ENSGT00940000162108"/>
<dbReference type="PRINTS" id="PR00258">
    <property type="entry name" value="SPERACTRCPTR"/>
</dbReference>
<evidence type="ECO:0000256" key="6">
    <source>
        <dbReference type="ARBA" id="ARBA00023180"/>
    </source>
</evidence>
<evidence type="ECO:0000256" key="4">
    <source>
        <dbReference type="ARBA" id="ARBA00022737"/>
    </source>
</evidence>
<keyword evidence="6" id="KW-0325">Glycoprotein</keyword>